<dbReference type="InterPro" id="IPR020846">
    <property type="entry name" value="MFS_dom"/>
</dbReference>
<dbReference type="PROSITE" id="PS00216">
    <property type="entry name" value="SUGAR_TRANSPORT_1"/>
    <property type="match status" value="1"/>
</dbReference>
<keyword evidence="2 5" id="KW-0812">Transmembrane</keyword>
<comment type="subcellular location">
    <subcellularLocation>
        <location evidence="1">Cell membrane</location>
        <topology evidence="1">Multi-pass membrane protein</topology>
    </subcellularLocation>
</comment>
<dbReference type="EMBL" id="MVBN01000001">
    <property type="protein sequence ID" value="OOK84124.1"/>
    <property type="molecule type" value="Genomic_DNA"/>
</dbReference>
<proteinExistence type="predicted"/>
<feature type="transmembrane region" description="Helical" evidence="5">
    <location>
        <begin position="49"/>
        <end position="68"/>
    </location>
</feature>
<dbReference type="GO" id="GO:0022857">
    <property type="term" value="F:transmembrane transporter activity"/>
    <property type="evidence" value="ECO:0007669"/>
    <property type="project" value="InterPro"/>
</dbReference>
<evidence type="ECO:0000313" key="9">
    <source>
        <dbReference type="EMBL" id="OOK84124.1"/>
    </source>
</evidence>
<evidence type="ECO:0000313" key="8">
    <source>
        <dbReference type="EMBL" id="OOK82278.1"/>
    </source>
</evidence>
<evidence type="ECO:0000313" key="7">
    <source>
        <dbReference type="EMBL" id="BCI90649.1"/>
    </source>
</evidence>
<evidence type="ECO:0000313" key="11">
    <source>
        <dbReference type="Proteomes" id="UP000189229"/>
    </source>
</evidence>
<evidence type="ECO:0000256" key="4">
    <source>
        <dbReference type="ARBA" id="ARBA00023136"/>
    </source>
</evidence>
<dbReference type="PROSITE" id="PS50850">
    <property type="entry name" value="MFS"/>
    <property type="match status" value="1"/>
</dbReference>
<evidence type="ECO:0000256" key="2">
    <source>
        <dbReference type="ARBA" id="ARBA00022692"/>
    </source>
</evidence>
<dbReference type="Gene3D" id="1.20.1720.10">
    <property type="entry name" value="Multidrug resistance protein D"/>
    <property type="match status" value="1"/>
</dbReference>
<reference evidence="10 11" key="1">
    <citation type="submission" date="2017-02" db="EMBL/GenBank/DDBJ databases">
        <title>Complete genome sequences of Mycobacterium kansasii strains isolated from rhesus macaques.</title>
        <authorList>
            <person name="Panda A."/>
            <person name="Nagaraj S."/>
            <person name="Zhao X."/>
            <person name="Tettelin H."/>
            <person name="Detolla L.J."/>
        </authorList>
    </citation>
    <scope>NUCLEOTIDE SEQUENCE [LARGE SCALE GENOMIC DNA]</scope>
    <source>
        <strain evidence="9 10">11-3469</strain>
        <strain evidence="8 11">11-3813</strain>
    </source>
</reference>
<dbReference type="Proteomes" id="UP000188532">
    <property type="component" value="Unassembled WGS sequence"/>
</dbReference>
<dbReference type="PANTHER" id="PTHR42718">
    <property type="entry name" value="MAJOR FACILITATOR SUPERFAMILY MULTIDRUG TRANSPORTER MFSC"/>
    <property type="match status" value="1"/>
</dbReference>
<keyword evidence="4 5" id="KW-0472">Membrane</keyword>
<evidence type="ECO:0000256" key="3">
    <source>
        <dbReference type="ARBA" id="ARBA00022989"/>
    </source>
</evidence>
<feature type="domain" description="Major facilitator superfamily (MFS) profile" evidence="6">
    <location>
        <begin position="51"/>
        <end position="136"/>
    </location>
</feature>
<dbReference type="InterPro" id="IPR036259">
    <property type="entry name" value="MFS_trans_sf"/>
</dbReference>
<dbReference type="Pfam" id="PF07690">
    <property type="entry name" value="MFS_1"/>
    <property type="match status" value="1"/>
</dbReference>
<evidence type="ECO:0000313" key="12">
    <source>
        <dbReference type="Proteomes" id="UP000516380"/>
    </source>
</evidence>
<accession>A0A1V3XT68</accession>
<keyword evidence="12" id="KW-1185">Reference proteome</keyword>
<dbReference type="GO" id="GO:0005886">
    <property type="term" value="C:plasma membrane"/>
    <property type="evidence" value="ECO:0007669"/>
    <property type="project" value="UniProtKB-SubCell"/>
</dbReference>
<evidence type="ECO:0000313" key="10">
    <source>
        <dbReference type="Proteomes" id="UP000188532"/>
    </source>
</evidence>
<dbReference type="EMBL" id="MVBM01000001">
    <property type="protein sequence ID" value="OOK82278.1"/>
    <property type="molecule type" value="Genomic_DNA"/>
</dbReference>
<evidence type="ECO:0000256" key="1">
    <source>
        <dbReference type="ARBA" id="ARBA00004651"/>
    </source>
</evidence>
<protein>
    <submittedName>
        <fullName evidence="8">Major Facilitator Superfamily protein</fullName>
    </submittedName>
</protein>
<sequence>MSATSSSPVDKVRARHRTAPGDKQVRTYFLAKERQGFAPLTSRRQPSSAAVLLVASFGAFLAFLDSFLDSTIVNIAFPDIQRSFPTYDLGGLSWILNGYNIVFAAFLVAAGRLADLLGRKRTFEFGVALFTIASVL</sequence>
<dbReference type="InterPro" id="IPR005829">
    <property type="entry name" value="Sugar_transporter_CS"/>
</dbReference>
<dbReference type="SUPFAM" id="SSF103473">
    <property type="entry name" value="MFS general substrate transporter"/>
    <property type="match status" value="1"/>
</dbReference>
<keyword evidence="3 5" id="KW-1133">Transmembrane helix</keyword>
<dbReference type="PANTHER" id="PTHR42718:SF48">
    <property type="entry name" value="CONSERVED TWO-DOMAIN MEMBRANE PROTEIN-RELATED"/>
    <property type="match status" value="1"/>
</dbReference>
<evidence type="ECO:0000259" key="6">
    <source>
        <dbReference type="PROSITE" id="PS50850"/>
    </source>
</evidence>
<evidence type="ECO:0000256" key="5">
    <source>
        <dbReference type="SAM" id="Phobius"/>
    </source>
</evidence>
<dbReference type="InterPro" id="IPR011701">
    <property type="entry name" value="MFS"/>
</dbReference>
<dbReference type="Proteomes" id="UP000189229">
    <property type="component" value="Unassembled WGS sequence"/>
</dbReference>
<name>A0A1V3XT68_MYCKA</name>
<organism evidence="8 11">
    <name type="scientific">Mycobacterium kansasii</name>
    <dbReference type="NCBI Taxonomy" id="1768"/>
    <lineage>
        <taxon>Bacteria</taxon>
        <taxon>Bacillati</taxon>
        <taxon>Actinomycetota</taxon>
        <taxon>Actinomycetes</taxon>
        <taxon>Mycobacteriales</taxon>
        <taxon>Mycobacteriaceae</taxon>
        <taxon>Mycobacterium</taxon>
    </lineage>
</organism>
<dbReference type="AlphaFoldDB" id="A0A1V3XT68"/>
<reference evidence="7 12" key="2">
    <citation type="submission" date="2020-07" db="EMBL/GenBank/DDBJ databases">
        <title>Mycobacterium kansasii (former subtype) with zoonotic potential isolated from diseased indoor pet cat, Japan.</title>
        <authorList>
            <person name="Fukano H."/>
            <person name="Terazono T."/>
            <person name="Hoshino Y."/>
        </authorList>
    </citation>
    <scope>NUCLEOTIDE SEQUENCE [LARGE SCALE GENOMIC DNA]</scope>
    <source>
        <strain evidence="7 12">Kuro-I</strain>
    </source>
</reference>
<dbReference type="EMBL" id="AP023343">
    <property type="protein sequence ID" value="BCI90649.1"/>
    <property type="molecule type" value="Genomic_DNA"/>
</dbReference>
<gene>
    <name evidence="9" type="ORF">BZL29_0451</name>
    <name evidence="8" type="ORF">BZL30_1505</name>
    <name evidence="7" type="ORF">NIIDMKKI_58550</name>
</gene>
<dbReference type="Proteomes" id="UP000516380">
    <property type="component" value="Chromosome"/>
</dbReference>
<feature type="transmembrane region" description="Helical" evidence="5">
    <location>
        <begin position="94"/>
        <end position="114"/>
    </location>
</feature>